<dbReference type="Pfam" id="PF16291">
    <property type="entry name" value="DUF4937"/>
    <property type="match status" value="1"/>
</dbReference>
<comment type="caution">
    <text evidence="2">The sequence shown here is derived from an EMBL/GenBank/DDBJ whole genome shotgun (WGS) entry which is preliminary data.</text>
</comment>
<evidence type="ECO:0000259" key="1">
    <source>
        <dbReference type="Pfam" id="PF16291"/>
    </source>
</evidence>
<dbReference type="InterPro" id="IPR011008">
    <property type="entry name" value="Dimeric_a/b-barrel"/>
</dbReference>
<dbReference type="RefSeq" id="WP_301238357.1">
    <property type="nucleotide sequence ID" value="NZ_JANRHH010000030.1"/>
</dbReference>
<evidence type="ECO:0000313" key="3">
    <source>
        <dbReference type="Proteomes" id="UP001174196"/>
    </source>
</evidence>
<dbReference type="InterPro" id="IPR032555">
    <property type="entry name" value="DUF4937"/>
</dbReference>
<sequence length="219" mass="25089">MLIKWIVCNVPEEKREAFSLAQQQWSALRDVPGFVAQFGGWNAVNPAEACIVGLWKDRDSYTAFMEKIHDEIYISRGQQETFDRIAVTVMEMMLPVGHLEGLLSGGWMKAELIRIADCWVLPGREAHFLQMQQEVWNPAMEQTDGMLGGVFAGDMSARRFLTITWWKSAELHRAYVKNHVANLREQADLDLDIERIVGYEVRCEPSWRVTATVQSDKGR</sequence>
<dbReference type="Proteomes" id="UP001174196">
    <property type="component" value="Unassembled WGS sequence"/>
</dbReference>
<protein>
    <submittedName>
        <fullName evidence="2">YdbC family protein</fullName>
    </submittedName>
</protein>
<proteinExistence type="predicted"/>
<dbReference type="Gene3D" id="3.30.70.100">
    <property type="match status" value="1"/>
</dbReference>
<gene>
    <name evidence="2" type="ORF">NWF35_07090</name>
</gene>
<dbReference type="EMBL" id="JANRHH010000030">
    <property type="protein sequence ID" value="MDN4593666.1"/>
    <property type="molecule type" value="Genomic_DNA"/>
</dbReference>
<name>A0ABT8ILN7_9BACL</name>
<reference evidence="2" key="1">
    <citation type="submission" date="2022-08" db="EMBL/GenBank/DDBJ databases">
        <title>Polycladomyces zharkentsis sp. nov., a novel thermophilic CMC and starch-degrading bacterium isolated from a geothermal spring in Kazakhstan.</title>
        <authorList>
            <person name="Mashzhan A."/>
            <person name="Kistaubaeva A."/>
            <person name="Javier-Lopez R."/>
            <person name="Birkeland N.-K."/>
        </authorList>
    </citation>
    <scope>NUCLEOTIDE SEQUENCE</scope>
    <source>
        <strain evidence="2">KSR 13</strain>
    </source>
</reference>
<keyword evidence="3" id="KW-1185">Reference proteome</keyword>
<evidence type="ECO:0000313" key="2">
    <source>
        <dbReference type="EMBL" id="MDN4593666.1"/>
    </source>
</evidence>
<accession>A0ABT8ILN7</accession>
<organism evidence="2 3">
    <name type="scientific">Polycladomyces subterraneus</name>
    <dbReference type="NCBI Taxonomy" id="1016997"/>
    <lineage>
        <taxon>Bacteria</taxon>
        <taxon>Bacillati</taxon>
        <taxon>Bacillota</taxon>
        <taxon>Bacilli</taxon>
        <taxon>Bacillales</taxon>
        <taxon>Thermoactinomycetaceae</taxon>
        <taxon>Polycladomyces</taxon>
    </lineage>
</organism>
<feature type="domain" description="DUF4937" evidence="1">
    <location>
        <begin position="2"/>
        <end position="89"/>
    </location>
</feature>
<dbReference type="SUPFAM" id="SSF54909">
    <property type="entry name" value="Dimeric alpha+beta barrel"/>
    <property type="match status" value="2"/>
</dbReference>